<feature type="compositionally biased region" description="Basic and acidic residues" evidence="4">
    <location>
        <begin position="460"/>
        <end position="473"/>
    </location>
</feature>
<feature type="compositionally biased region" description="Low complexity" evidence="4">
    <location>
        <begin position="436"/>
        <end position="453"/>
    </location>
</feature>
<feature type="compositionally biased region" description="Basic and acidic residues" evidence="4">
    <location>
        <begin position="558"/>
        <end position="591"/>
    </location>
</feature>
<reference evidence="6" key="2">
    <citation type="submission" date="2017-10" db="EMBL/GenBank/DDBJ databases">
        <title>Ladona fulva Genome sequencing and assembly.</title>
        <authorList>
            <person name="Murali S."/>
            <person name="Richards S."/>
            <person name="Bandaranaike D."/>
            <person name="Bellair M."/>
            <person name="Blankenburg K."/>
            <person name="Chao H."/>
            <person name="Dinh H."/>
            <person name="Doddapaneni H."/>
            <person name="Dugan-Rocha S."/>
            <person name="Elkadiri S."/>
            <person name="Gnanaolivu R."/>
            <person name="Hernandez B."/>
            <person name="Skinner E."/>
            <person name="Javaid M."/>
            <person name="Lee S."/>
            <person name="Li M."/>
            <person name="Ming W."/>
            <person name="Munidasa M."/>
            <person name="Muniz J."/>
            <person name="Nguyen L."/>
            <person name="Hughes D."/>
            <person name="Osuji N."/>
            <person name="Pu L.-L."/>
            <person name="Puazo M."/>
            <person name="Qu C."/>
            <person name="Quiroz J."/>
            <person name="Raj R."/>
            <person name="Weissenberger G."/>
            <person name="Xin Y."/>
            <person name="Zou X."/>
            <person name="Han Y."/>
            <person name="Worley K."/>
            <person name="Muzny D."/>
            <person name="Gibbs R."/>
        </authorList>
    </citation>
    <scope>NUCLEOTIDE SEQUENCE</scope>
    <source>
        <strain evidence="6">Sampled in the wild</strain>
    </source>
</reference>
<dbReference type="EMBL" id="KZ308199">
    <property type="protein sequence ID" value="KAG8224523.1"/>
    <property type="molecule type" value="Genomic_DNA"/>
</dbReference>
<dbReference type="SMART" id="SM01173">
    <property type="entry name" value="DUF4187"/>
    <property type="match status" value="1"/>
</dbReference>
<evidence type="ECO:0000256" key="4">
    <source>
        <dbReference type="SAM" id="MobiDB-lite"/>
    </source>
</evidence>
<dbReference type="Proteomes" id="UP000792457">
    <property type="component" value="Unassembled WGS sequence"/>
</dbReference>
<dbReference type="InterPro" id="IPR039249">
    <property type="entry name" value="GPATCH11"/>
</dbReference>
<dbReference type="OrthoDB" id="786951at2759"/>
<evidence type="ECO:0000256" key="3">
    <source>
        <dbReference type="ARBA" id="ARBA00030688"/>
    </source>
</evidence>
<dbReference type="Pfam" id="PF13821">
    <property type="entry name" value="DUF4187"/>
    <property type="match status" value="1"/>
</dbReference>
<dbReference type="GO" id="GO:0000776">
    <property type="term" value="C:kinetochore"/>
    <property type="evidence" value="ECO:0007669"/>
    <property type="project" value="TreeGrafter"/>
</dbReference>
<feature type="compositionally biased region" description="Basic and acidic residues" evidence="4">
    <location>
        <begin position="178"/>
        <end position="188"/>
    </location>
</feature>
<evidence type="ECO:0000313" key="7">
    <source>
        <dbReference type="Proteomes" id="UP000792457"/>
    </source>
</evidence>
<feature type="region of interest" description="Disordered" evidence="4">
    <location>
        <begin position="200"/>
        <end position="326"/>
    </location>
</feature>
<proteinExistence type="inferred from homology"/>
<feature type="compositionally biased region" description="Basic and acidic residues" evidence="4">
    <location>
        <begin position="260"/>
        <end position="276"/>
    </location>
</feature>
<feature type="compositionally biased region" description="Acidic residues" evidence="4">
    <location>
        <begin position="105"/>
        <end position="114"/>
    </location>
</feature>
<dbReference type="InterPro" id="IPR025239">
    <property type="entry name" value="DUF4187"/>
</dbReference>
<feature type="region of interest" description="Disordered" evidence="4">
    <location>
        <begin position="653"/>
        <end position="679"/>
    </location>
</feature>
<feature type="compositionally biased region" description="Basic and acidic residues" evidence="4">
    <location>
        <begin position="666"/>
        <end position="679"/>
    </location>
</feature>
<accession>A0A8K0NWR8</accession>
<feature type="compositionally biased region" description="Acidic residues" evidence="4">
    <location>
        <begin position="49"/>
        <end position="64"/>
    </location>
</feature>
<sequence>MRKHRTCDHYEQATISLPSKPSKKDRSIALDKYVFGDFRYTKRGKNSAELEESSSETTSDDEDDQKSKTKRKGKKKNAIDDSEGPPTDTNGVENLSEGDTKYENGDETETDHIDDENTKDTSNLEEQETERRRYRVNRPLWYDSKRRSSSSEDAEFMYDLDEEEEEEEQSESESSEEASSHGEFDEEVWRFAKLTREIEKQNKAEEERISKGSEEIENISNKQLEVPPVSEQESYPEAGPDLHKKSQFREPRIETLLGPRTERLGARPESRKESPQKSHGKLGKGIQLEQKSRKDPRMVKRAQSKRGSRSRSKSRSKKRSKSRERAMRRIREMDMHKWWFHGLGYDMEYSREKSFSWILGPTTNDVVIDAIATCKQLFGTVSHLCGCADNKVSIDEIAAPNLKPNTTEISTPAPDKEPSSRLKHKTTPPVTHVAMPSPLEAETPAPESAAPAPALEPPLEEEKPTPPLEERRPTPPLATKMPMPSLENRSLTKSSEQETPNPSQELERAPQPLEAEMPRLSLEENSPTFPLEAELLTLEDKCPTPPSITRTPNISKEISSKDVRPGLIQDRSKQRLIEIEKRKSASDEENKKRHKSQASLEAERREEGLQEAIPADNKGFELLQKMGYKPGEALGKTVKGPIVPVKIEVKGDRSGLGRKSSTKLVMEAKKRAEEKTESLEESKVTTQDFRKRITSDVKRRHAETDLVSSQRACYNLDLENGYDEPVKRWYWPVEVIEKVDEALKDYEDQVYGRLLGRKRKRKDSKEEDIAEDEEIGTDEKLAELTEYLRSTYFYCVWCGATFSGKSDIAKYCPGPSRELH</sequence>
<feature type="domain" description="G-patch" evidence="5">
    <location>
        <begin position="615"/>
        <end position="661"/>
    </location>
</feature>
<dbReference type="GO" id="GO:0003676">
    <property type="term" value="F:nucleic acid binding"/>
    <property type="evidence" value="ECO:0007669"/>
    <property type="project" value="InterPro"/>
</dbReference>
<feature type="region of interest" description="Disordered" evidence="4">
    <location>
        <begin position="1"/>
        <end position="188"/>
    </location>
</feature>
<feature type="compositionally biased region" description="Basic residues" evidence="4">
    <location>
        <begin position="299"/>
        <end position="322"/>
    </location>
</feature>
<feature type="compositionally biased region" description="Polar residues" evidence="4">
    <location>
        <begin position="487"/>
        <end position="504"/>
    </location>
</feature>
<comment type="similarity">
    <text evidence="1">Belongs to the GPATCH11 family.</text>
</comment>
<dbReference type="AlphaFoldDB" id="A0A8K0NWR8"/>
<comment type="caution">
    <text evidence="6">The sequence shown here is derived from an EMBL/GenBank/DDBJ whole genome shotgun (WGS) entry which is preliminary data.</text>
</comment>
<name>A0A8K0NWR8_LADFU</name>
<keyword evidence="7" id="KW-1185">Reference proteome</keyword>
<evidence type="ECO:0000259" key="5">
    <source>
        <dbReference type="PROSITE" id="PS50174"/>
    </source>
</evidence>
<feature type="compositionally biased region" description="Basic and acidic residues" evidence="4">
    <location>
        <begin position="240"/>
        <end position="253"/>
    </location>
</feature>
<feature type="compositionally biased region" description="Polar residues" evidence="4">
    <location>
        <begin position="547"/>
        <end position="557"/>
    </location>
</feature>
<protein>
    <recommendedName>
        <fullName evidence="2">G patch domain-containing protein 11</fullName>
    </recommendedName>
    <alternativeName>
        <fullName evidence="3">Coiled-coil domain-containing protein 75</fullName>
    </alternativeName>
</protein>
<dbReference type="PROSITE" id="PS50174">
    <property type="entry name" value="G_PATCH"/>
    <property type="match status" value="1"/>
</dbReference>
<feature type="region of interest" description="Disordered" evidence="4">
    <location>
        <begin position="403"/>
        <end position="614"/>
    </location>
</feature>
<organism evidence="6 7">
    <name type="scientific">Ladona fulva</name>
    <name type="common">Scarce chaser dragonfly</name>
    <name type="synonym">Libellula fulva</name>
    <dbReference type="NCBI Taxonomy" id="123851"/>
    <lineage>
        <taxon>Eukaryota</taxon>
        <taxon>Metazoa</taxon>
        <taxon>Ecdysozoa</taxon>
        <taxon>Arthropoda</taxon>
        <taxon>Hexapoda</taxon>
        <taxon>Insecta</taxon>
        <taxon>Pterygota</taxon>
        <taxon>Palaeoptera</taxon>
        <taxon>Odonata</taxon>
        <taxon>Epiprocta</taxon>
        <taxon>Anisoptera</taxon>
        <taxon>Libelluloidea</taxon>
        <taxon>Libellulidae</taxon>
        <taxon>Ladona</taxon>
    </lineage>
</organism>
<dbReference type="Pfam" id="PF01585">
    <property type="entry name" value="G-patch"/>
    <property type="match status" value="1"/>
</dbReference>
<evidence type="ECO:0000256" key="1">
    <source>
        <dbReference type="ARBA" id="ARBA00007140"/>
    </source>
</evidence>
<evidence type="ECO:0000313" key="6">
    <source>
        <dbReference type="EMBL" id="KAG8224523.1"/>
    </source>
</evidence>
<feature type="compositionally biased region" description="Basic and acidic residues" evidence="4">
    <location>
        <begin position="200"/>
        <end position="214"/>
    </location>
</feature>
<feature type="compositionally biased region" description="Acidic residues" evidence="4">
    <location>
        <begin position="152"/>
        <end position="176"/>
    </location>
</feature>
<evidence type="ECO:0000256" key="2">
    <source>
        <dbReference type="ARBA" id="ARBA00021978"/>
    </source>
</evidence>
<dbReference type="PANTHER" id="PTHR21032:SF0">
    <property type="entry name" value="G PATCH DOMAIN-CONTAINING PROTEIN 11"/>
    <property type="match status" value="1"/>
</dbReference>
<dbReference type="PANTHER" id="PTHR21032">
    <property type="entry name" value="G PATCH DOMAIN-CONTAINING PROTEIN 11"/>
    <property type="match status" value="1"/>
</dbReference>
<reference evidence="6" key="1">
    <citation type="submission" date="2013-04" db="EMBL/GenBank/DDBJ databases">
        <authorList>
            <person name="Qu J."/>
            <person name="Murali S.C."/>
            <person name="Bandaranaike D."/>
            <person name="Bellair M."/>
            <person name="Blankenburg K."/>
            <person name="Chao H."/>
            <person name="Dinh H."/>
            <person name="Doddapaneni H."/>
            <person name="Downs B."/>
            <person name="Dugan-Rocha S."/>
            <person name="Elkadiri S."/>
            <person name="Gnanaolivu R.D."/>
            <person name="Hernandez B."/>
            <person name="Javaid M."/>
            <person name="Jayaseelan J.C."/>
            <person name="Lee S."/>
            <person name="Li M."/>
            <person name="Ming W."/>
            <person name="Munidasa M."/>
            <person name="Muniz J."/>
            <person name="Nguyen L."/>
            <person name="Ongeri F."/>
            <person name="Osuji N."/>
            <person name="Pu L.-L."/>
            <person name="Puazo M."/>
            <person name="Qu C."/>
            <person name="Quiroz J."/>
            <person name="Raj R."/>
            <person name="Weissenberger G."/>
            <person name="Xin Y."/>
            <person name="Zou X."/>
            <person name="Han Y."/>
            <person name="Richards S."/>
            <person name="Worley K."/>
            <person name="Muzny D."/>
            <person name="Gibbs R."/>
        </authorList>
    </citation>
    <scope>NUCLEOTIDE SEQUENCE</scope>
    <source>
        <strain evidence="6">Sampled in the wild</strain>
    </source>
</reference>
<gene>
    <name evidence="6" type="ORF">J437_LFUL004214</name>
</gene>
<dbReference type="SMART" id="SM00443">
    <property type="entry name" value="G_patch"/>
    <property type="match status" value="1"/>
</dbReference>
<dbReference type="InterPro" id="IPR000467">
    <property type="entry name" value="G_patch_dom"/>
</dbReference>